<keyword evidence="1" id="KW-0472">Membrane</keyword>
<feature type="transmembrane region" description="Helical" evidence="1">
    <location>
        <begin position="315"/>
        <end position="334"/>
    </location>
</feature>
<dbReference type="EMBL" id="CAMXCT020000022">
    <property type="protein sequence ID" value="CAL1125975.1"/>
    <property type="molecule type" value="Genomic_DNA"/>
</dbReference>
<keyword evidence="1" id="KW-1133">Transmembrane helix</keyword>
<reference evidence="2" key="1">
    <citation type="submission" date="2022-10" db="EMBL/GenBank/DDBJ databases">
        <authorList>
            <person name="Chen Y."/>
            <person name="Dougan E. K."/>
            <person name="Chan C."/>
            <person name="Rhodes N."/>
            <person name="Thang M."/>
        </authorList>
    </citation>
    <scope>NUCLEOTIDE SEQUENCE</scope>
</reference>
<dbReference type="AlphaFoldDB" id="A0A9P1BH19"/>
<evidence type="ECO:0000313" key="2">
    <source>
        <dbReference type="EMBL" id="CAI3972600.1"/>
    </source>
</evidence>
<feature type="non-terminal residue" evidence="2">
    <location>
        <position position="1"/>
    </location>
</feature>
<gene>
    <name evidence="2" type="ORF">C1SCF055_LOCUS1170</name>
</gene>
<keyword evidence="1" id="KW-0812">Transmembrane</keyword>
<dbReference type="EMBL" id="CAMXCT010000022">
    <property type="protein sequence ID" value="CAI3972600.1"/>
    <property type="molecule type" value="Genomic_DNA"/>
</dbReference>
<feature type="transmembrane region" description="Helical" evidence="1">
    <location>
        <begin position="152"/>
        <end position="176"/>
    </location>
</feature>
<dbReference type="Proteomes" id="UP001152797">
    <property type="component" value="Unassembled WGS sequence"/>
</dbReference>
<evidence type="ECO:0000313" key="3">
    <source>
        <dbReference type="EMBL" id="CAL1125975.1"/>
    </source>
</evidence>
<evidence type="ECO:0000256" key="1">
    <source>
        <dbReference type="SAM" id="Phobius"/>
    </source>
</evidence>
<comment type="caution">
    <text evidence="2">The sequence shown here is derived from an EMBL/GenBank/DDBJ whole genome shotgun (WGS) entry which is preliminary data.</text>
</comment>
<proteinExistence type="predicted"/>
<feature type="transmembrane region" description="Helical" evidence="1">
    <location>
        <begin position="447"/>
        <end position="471"/>
    </location>
</feature>
<keyword evidence="4" id="KW-1185">Reference proteome</keyword>
<name>A0A9P1BH19_9DINO</name>
<feature type="transmembrane region" description="Helical" evidence="1">
    <location>
        <begin position="283"/>
        <end position="308"/>
    </location>
</feature>
<protein>
    <submittedName>
        <fullName evidence="2">Uncharacterized protein</fullName>
    </submittedName>
</protein>
<feature type="transmembrane region" description="Helical" evidence="1">
    <location>
        <begin position="188"/>
        <end position="206"/>
    </location>
</feature>
<feature type="transmembrane region" description="Helical" evidence="1">
    <location>
        <begin position="518"/>
        <end position="538"/>
    </location>
</feature>
<feature type="transmembrane region" description="Helical" evidence="1">
    <location>
        <begin position="415"/>
        <end position="435"/>
    </location>
</feature>
<evidence type="ECO:0000313" key="4">
    <source>
        <dbReference type="Proteomes" id="UP001152797"/>
    </source>
</evidence>
<reference evidence="3" key="2">
    <citation type="submission" date="2024-04" db="EMBL/GenBank/DDBJ databases">
        <authorList>
            <person name="Chen Y."/>
            <person name="Shah S."/>
            <person name="Dougan E. K."/>
            <person name="Thang M."/>
            <person name="Chan C."/>
        </authorList>
    </citation>
    <scope>NUCLEOTIDE SEQUENCE [LARGE SCALE GENOMIC DNA]</scope>
</reference>
<dbReference type="EMBL" id="CAMXCT030000022">
    <property type="protein sequence ID" value="CAL4759912.1"/>
    <property type="molecule type" value="Genomic_DNA"/>
</dbReference>
<sequence>CGLEFEHWQLLVDRCHFNWIKLQCITRFFCSVRSILMQPQIVKEDSGSGLGSPDGNDILLEEETSELPKSIPGRKTGLVDFMSNLDVSHVGVARAIPTYAALQGIGSAFRNQETELLYRMSVRTDEFDEFWSHSWQLSPWPKIICLLFLKNGLAAGLTSNVAALTGCILSYFGVLPVVFGDSTAMPCYLWSQLGGILCFFPVLLLWRRHDRIFLDAGCINQSTPKAKTEGIRSMGGLLRMSRRMLVLWDVTYVERLWCMFELAAFMKSRSQPNTDDVVIRPTLLGSCALTIFVSFYVLMLVLSVLTFFNVKGIEVVLACSCCSMLVMYCTAAVYRGYFHSVQLFHEQLANFRLADSKCYCCSSGHVSSSGRPIMCDREIVTQCVGKWFGDEEQFEAAAHTWVSKAFSEQLGMHMFPLWLLLVVSSPFLWVSWDMAVSHHAIGDHEDANFWFIASVGYWLGAVPTCLAWAFYVASKLRTPCGARSWDCLANLLVIAASVPVAVVTFGFPVLMESFFDQLAVSAAASSAVLVTVGLLIWFSNVFQHALGGCWL</sequence>
<accession>A0A9P1BH19</accession>
<feature type="transmembrane region" description="Helical" evidence="1">
    <location>
        <begin position="491"/>
        <end position="511"/>
    </location>
</feature>
<organism evidence="2">
    <name type="scientific">Cladocopium goreaui</name>
    <dbReference type="NCBI Taxonomy" id="2562237"/>
    <lineage>
        <taxon>Eukaryota</taxon>
        <taxon>Sar</taxon>
        <taxon>Alveolata</taxon>
        <taxon>Dinophyceae</taxon>
        <taxon>Suessiales</taxon>
        <taxon>Symbiodiniaceae</taxon>
        <taxon>Cladocopium</taxon>
    </lineage>
</organism>
<dbReference type="OrthoDB" id="424738at2759"/>